<accession>A0ABX9DWF9</accession>
<evidence type="ECO:0000313" key="2">
    <source>
        <dbReference type="Proteomes" id="UP000248714"/>
    </source>
</evidence>
<proteinExistence type="predicted"/>
<protein>
    <submittedName>
        <fullName evidence="1">Uncharacterized protein</fullName>
    </submittedName>
</protein>
<organism evidence="1 2">
    <name type="scientific">Lentzea atacamensis</name>
    <dbReference type="NCBI Taxonomy" id="531938"/>
    <lineage>
        <taxon>Bacteria</taxon>
        <taxon>Bacillati</taxon>
        <taxon>Actinomycetota</taxon>
        <taxon>Actinomycetes</taxon>
        <taxon>Pseudonocardiales</taxon>
        <taxon>Pseudonocardiaceae</taxon>
        <taxon>Lentzea</taxon>
    </lineage>
</organism>
<sequence>MATFVGPNAVHMWFPSVPCRAAASTAETKTFLVSAREDDDPFYSAYVLVIAMAMWKGEVLGLPTDASDEVEQVLDIGYQLQRVGGRLLHRETKTATSDDVLPIPLEIYTEVSGEETRKALQQLSESLNI</sequence>
<keyword evidence="2" id="KW-1185">Reference proteome</keyword>
<gene>
    <name evidence="1" type="ORF">C8D87_11350</name>
</gene>
<dbReference type="Proteomes" id="UP000248714">
    <property type="component" value="Unassembled WGS sequence"/>
</dbReference>
<comment type="caution">
    <text evidence="1">The sequence shown here is derived from an EMBL/GenBank/DDBJ whole genome shotgun (WGS) entry which is preliminary data.</text>
</comment>
<name>A0ABX9DWF9_9PSEU</name>
<evidence type="ECO:0000313" key="1">
    <source>
        <dbReference type="EMBL" id="RAS59750.1"/>
    </source>
</evidence>
<reference evidence="1 2" key="1">
    <citation type="submission" date="2018-06" db="EMBL/GenBank/DDBJ databases">
        <title>Genomic Encyclopedia of Type Strains, Phase IV (KMG-IV): sequencing the most valuable type-strain genomes for metagenomic binning, comparative biology and taxonomic classification.</title>
        <authorList>
            <person name="Goeker M."/>
        </authorList>
    </citation>
    <scope>NUCLEOTIDE SEQUENCE [LARGE SCALE GENOMIC DNA]</scope>
    <source>
        <strain evidence="1 2">DSM 45479</strain>
    </source>
</reference>
<dbReference type="EMBL" id="QLTT01000013">
    <property type="protein sequence ID" value="RAS59750.1"/>
    <property type="molecule type" value="Genomic_DNA"/>
</dbReference>